<reference evidence="1 2" key="1">
    <citation type="journal article" date="2012" name="J. Bacteriol.">
        <title>Genome Sequence of "Candidatus Mycoplasma haemolamae" Strain Purdue, a Red Blood Cell Pathogen of Alpacas (Vicugna pacos) and Llamas (Lama glama).</title>
        <authorList>
            <person name="Guimaraes A.M."/>
            <person name="Toth B."/>
            <person name="Santos A.P."/>
            <person name="do Nascimento N.C."/>
            <person name="Kritchevsky J.E."/>
            <person name="Messick J.B."/>
        </authorList>
    </citation>
    <scope>NUCLEOTIDE SEQUENCE [LARGE SCALE GENOMIC DNA]</scope>
    <source>
        <strain evidence="1 2">Purdue</strain>
    </source>
</reference>
<dbReference type="AlphaFoldDB" id="I7CF69"/>
<protein>
    <submittedName>
        <fullName evidence="1">Uncharacterized protein</fullName>
    </submittedName>
</protein>
<sequence>MSIKAKLLASAAALLGVNGISWLVLSSKGSGSIWNVFDSSVVQGMKISNVVEKLPSDSKFAIIGNQLVVARPNLERVSLSSEKVESQNFVQVLKENTEIDEDFLVLSELATPEFSQSLVKEISEESVKENAVIDLESSRAHKIRAHTKAINEKILSDYRQVLQLVKLRKARKSNQDTTYKPARLTEGQREAVKTVYKKFSRLKKNGEELLETLGNVNEGKEMTKSLNPDNVKRLPELQKIIEVWRELGWTHSSQIRIPKSTSDPLYVQWKEWDKNPYKHFYSSEENWKKDWENFSNAWKKLRVLAKTENLARLISKSATAIDSSGHAQEVQKAWHEVLAAEAEIEMTVATWLVEKMGQLNQGSEQLEVK</sequence>
<evidence type="ECO:0000313" key="1">
    <source>
        <dbReference type="EMBL" id="AFO51896.1"/>
    </source>
</evidence>
<keyword evidence="2" id="KW-1185">Reference proteome</keyword>
<dbReference type="STRING" id="1212765.MHLP_01580"/>
<name>I7CF69_MYCHA</name>
<dbReference type="KEGG" id="mhl:MHLP_01580"/>
<accession>I7CF69</accession>
<dbReference type="HOGENOM" id="CLU_766871_0_0_14"/>
<dbReference type="OrthoDB" id="402733at2"/>
<gene>
    <name evidence="1" type="ordered locus">MHLP_01580</name>
</gene>
<dbReference type="PATRIC" id="fig|1212765.3.peg.352"/>
<dbReference type="EMBL" id="CP003731">
    <property type="protein sequence ID" value="AFO51896.1"/>
    <property type="molecule type" value="Genomic_DNA"/>
</dbReference>
<dbReference type="Proteomes" id="UP000006502">
    <property type="component" value="Chromosome"/>
</dbReference>
<reference evidence="2" key="2">
    <citation type="submission" date="2012-07" db="EMBL/GenBank/DDBJ databases">
        <title>Complete genome sequence of 'Candidatus Mycoplasma haemolamae'.</title>
        <authorList>
            <person name="Guimaraes A.M.S."/>
            <person name="Toth B."/>
            <person name="Santos A.P."/>
            <person name="Nascimento N.C."/>
            <person name="Sojka J.E."/>
            <person name="Messick J.B."/>
        </authorList>
    </citation>
    <scope>NUCLEOTIDE SEQUENCE [LARGE SCALE GENOMIC DNA]</scope>
    <source>
        <strain evidence="2">Purdue</strain>
    </source>
</reference>
<organism evidence="1 2">
    <name type="scientific">Mycoplasma haematolamae (strain Purdue)</name>
    <dbReference type="NCBI Taxonomy" id="1212765"/>
    <lineage>
        <taxon>Bacteria</taxon>
        <taxon>Bacillati</taxon>
        <taxon>Mycoplasmatota</taxon>
        <taxon>Mollicutes</taxon>
        <taxon>Mycoplasmataceae</taxon>
        <taxon>Mycoplasma</taxon>
    </lineage>
</organism>
<evidence type="ECO:0000313" key="2">
    <source>
        <dbReference type="Proteomes" id="UP000006502"/>
    </source>
</evidence>
<proteinExistence type="predicted"/>